<name>A0A6J7MAY3_9ZZZZ</name>
<evidence type="ECO:0000313" key="1">
    <source>
        <dbReference type="EMBL" id="CAB4974754.1"/>
    </source>
</evidence>
<protein>
    <submittedName>
        <fullName evidence="1">Unannotated protein</fullName>
    </submittedName>
</protein>
<reference evidence="1" key="1">
    <citation type="submission" date="2020-05" db="EMBL/GenBank/DDBJ databases">
        <authorList>
            <person name="Chiriac C."/>
            <person name="Salcher M."/>
            <person name="Ghai R."/>
            <person name="Kavagutti S V."/>
        </authorList>
    </citation>
    <scope>NUCLEOTIDE SEQUENCE</scope>
</reference>
<sequence length="104" mass="10862">MTLTDDGALQRAGSLEDCQTHRMLGEPNRLACLAGVAPTPRALNARECGAQFKDLLLVLGHGNGAADLVEDEFALPGTSGMRAVARFGELGLIGLHPTVHTGVE</sequence>
<dbReference type="EMBL" id="CAFBNE010000250">
    <property type="protein sequence ID" value="CAB4974754.1"/>
    <property type="molecule type" value="Genomic_DNA"/>
</dbReference>
<dbReference type="AlphaFoldDB" id="A0A6J7MAY3"/>
<organism evidence="1">
    <name type="scientific">freshwater metagenome</name>
    <dbReference type="NCBI Taxonomy" id="449393"/>
    <lineage>
        <taxon>unclassified sequences</taxon>
        <taxon>metagenomes</taxon>
        <taxon>ecological metagenomes</taxon>
    </lineage>
</organism>
<proteinExistence type="predicted"/>
<gene>
    <name evidence="1" type="ORF">UFOPK3772_03632</name>
</gene>
<accession>A0A6J7MAY3</accession>